<dbReference type="PANTHER" id="PTHR30308">
    <property type="entry name" value="TMRNA-BINDING COMPONENT OF TRANS-TRANSLATION TAGGING COMPLEX"/>
    <property type="match status" value="1"/>
</dbReference>
<dbReference type="SUPFAM" id="SSF74982">
    <property type="entry name" value="Small protein B (SmpB)"/>
    <property type="match status" value="1"/>
</dbReference>
<protein>
    <recommendedName>
        <fullName evidence="3">SsrA-binding protein</fullName>
    </recommendedName>
    <alternativeName>
        <fullName evidence="3">Small protein B</fullName>
    </alternativeName>
</protein>
<dbReference type="HAMAP" id="MF_00023">
    <property type="entry name" value="SmpB"/>
    <property type="match status" value="1"/>
</dbReference>
<comment type="subcellular location">
    <subcellularLocation>
        <location evidence="3">Cytoplasm</location>
    </subcellularLocation>
    <text evidence="3">The tmRNA-SmpB complex associates with stalled 70S ribosomes.</text>
</comment>
<dbReference type="AlphaFoldDB" id="A0A495DKV9"/>
<dbReference type="PROSITE" id="PS01317">
    <property type="entry name" value="SSRP"/>
    <property type="match status" value="1"/>
</dbReference>
<organism evidence="4 5">
    <name type="scientific">Maricaulis maris</name>
    <dbReference type="NCBI Taxonomy" id="74318"/>
    <lineage>
        <taxon>Bacteria</taxon>
        <taxon>Pseudomonadati</taxon>
        <taxon>Pseudomonadota</taxon>
        <taxon>Alphaproteobacteria</taxon>
        <taxon>Maricaulales</taxon>
        <taxon>Maricaulaceae</taxon>
        <taxon>Maricaulis</taxon>
    </lineage>
</organism>
<dbReference type="Proteomes" id="UP000273675">
    <property type="component" value="Unassembled WGS sequence"/>
</dbReference>
<comment type="function">
    <text evidence="3">Required for rescue of stalled ribosomes mediated by trans-translation. Binds to transfer-messenger RNA (tmRNA), required for stable association of tmRNA with ribosomes. tmRNA and SmpB together mimic tRNA shape, replacing the anticodon stem-loop with SmpB. tmRNA is encoded by the ssrA gene; the 2 termini fold to resemble tRNA(Ala) and it encodes a 'tag peptide', a short internal open reading frame. During trans-translation Ala-aminoacylated tmRNA acts like a tRNA, entering the A-site of stalled ribosomes, displacing the stalled mRNA. The ribosome then switches to translate the ORF on the tmRNA; the nascent peptide is terminated with the 'tag peptide' encoded by the tmRNA and targeted for degradation. The ribosome is freed to recommence translation, which seems to be the essential function of trans-translation.</text>
</comment>
<dbReference type="RefSeq" id="WP_075190642.1">
    <property type="nucleotide sequence ID" value="NZ_RBIM01000002.1"/>
</dbReference>
<dbReference type="PANTHER" id="PTHR30308:SF2">
    <property type="entry name" value="SSRA-BINDING PROTEIN"/>
    <property type="match status" value="1"/>
</dbReference>
<accession>A0A495DKV9</accession>
<proteinExistence type="inferred from homology"/>
<sequence length="156" mass="17725">MSKPKSETGPVAVNRRARFDYEIEETFEAGLMLMGSEVKSLREGRANIAESYVSPEREGLWLINADIPPYGPANRFNHEPKRHRKLLLKAKEIAKLTGAATQQGRTIVALRLYFNGRGLAKLQIGLATGKKNVDKRQTIKDREWNKQKSRLMKNYG</sequence>
<gene>
    <name evidence="3" type="primary">smpB</name>
    <name evidence="4" type="ORF">C7435_0882</name>
</gene>
<name>A0A495DKV9_9PROT</name>
<keyword evidence="1 3" id="KW-0963">Cytoplasm</keyword>
<keyword evidence="2 3" id="KW-0694">RNA-binding</keyword>
<evidence type="ECO:0000256" key="2">
    <source>
        <dbReference type="ARBA" id="ARBA00022884"/>
    </source>
</evidence>
<reference evidence="4 5" key="1">
    <citation type="submission" date="2018-10" db="EMBL/GenBank/DDBJ databases">
        <title>Genomic Encyclopedia of Type Strains, Phase IV (KMG-IV): sequencing the most valuable type-strain genomes for metagenomic binning, comparative biology and taxonomic classification.</title>
        <authorList>
            <person name="Goeker M."/>
        </authorList>
    </citation>
    <scope>NUCLEOTIDE SEQUENCE [LARGE SCALE GENOMIC DNA]</scope>
    <source>
        <strain evidence="4 5">DSM 4734</strain>
    </source>
</reference>
<dbReference type="Gene3D" id="2.40.280.10">
    <property type="match status" value="1"/>
</dbReference>
<dbReference type="EMBL" id="RBIM01000002">
    <property type="protein sequence ID" value="RKR02937.1"/>
    <property type="molecule type" value="Genomic_DNA"/>
</dbReference>
<comment type="similarity">
    <text evidence="3">Belongs to the SmpB family.</text>
</comment>
<dbReference type="OrthoDB" id="9805462at2"/>
<dbReference type="Pfam" id="PF01668">
    <property type="entry name" value="SmpB"/>
    <property type="match status" value="1"/>
</dbReference>
<evidence type="ECO:0000256" key="3">
    <source>
        <dbReference type="HAMAP-Rule" id="MF_00023"/>
    </source>
</evidence>
<dbReference type="CDD" id="cd09294">
    <property type="entry name" value="SmpB"/>
    <property type="match status" value="1"/>
</dbReference>
<dbReference type="GO" id="GO:0005829">
    <property type="term" value="C:cytosol"/>
    <property type="evidence" value="ECO:0007669"/>
    <property type="project" value="TreeGrafter"/>
</dbReference>
<dbReference type="GO" id="GO:0003723">
    <property type="term" value="F:RNA binding"/>
    <property type="evidence" value="ECO:0007669"/>
    <property type="project" value="UniProtKB-UniRule"/>
</dbReference>
<dbReference type="NCBIfam" id="NF003843">
    <property type="entry name" value="PRK05422.1"/>
    <property type="match status" value="1"/>
</dbReference>
<dbReference type="InterPro" id="IPR000037">
    <property type="entry name" value="SsrA-bd_prot"/>
</dbReference>
<evidence type="ECO:0000313" key="4">
    <source>
        <dbReference type="EMBL" id="RKR02937.1"/>
    </source>
</evidence>
<comment type="caution">
    <text evidence="4">The sequence shown here is derived from an EMBL/GenBank/DDBJ whole genome shotgun (WGS) entry which is preliminary data.</text>
</comment>
<dbReference type="GO" id="GO:0070930">
    <property type="term" value="P:trans-translation-dependent protein tagging"/>
    <property type="evidence" value="ECO:0007669"/>
    <property type="project" value="TreeGrafter"/>
</dbReference>
<dbReference type="NCBIfam" id="TIGR00086">
    <property type="entry name" value="smpB"/>
    <property type="match status" value="1"/>
</dbReference>
<dbReference type="InterPro" id="IPR023620">
    <property type="entry name" value="SmpB"/>
</dbReference>
<evidence type="ECO:0000313" key="5">
    <source>
        <dbReference type="Proteomes" id="UP000273675"/>
    </source>
</evidence>
<evidence type="ECO:0000256" key="1">
    <source>
        <dbReference type="ARBA" id="ARBA00022490"/>
    </source>
</evidence>
<dbReference type="InterPro" id="IPR020081">
    <property type="entry name" value="SsrA-bd_prot_CS"/>
</dbReference>
<dbReference type="GO" id="GO:0070929">
    <property type="term" value="P:trans-translation"/>
    <property type="evidence" value="ECO:0007669"/>
    <property type="project" value="UniProtKB-UniRule"/>
</dbReference>